<dbReference type="STRING" id="416944.SAMN05421548_10125"/>
<reference evidence="8" key="1">
    <citation type="submission" date="2016-09" db="EMBL/GenBank/DDBJ databases">
        <authorList>
            <person name="Varghese N."/>
            <person name="Submissions S."/>
        </authorList>
    </citation>
    <scope>NUCLEOTIDE SEQUENCE [LARGE SCALE GENOMIC DNA]</scope>
    <source>
        <strain evidence="8">TNe-862</strain>
    </source>
</reference>
<organism evidence="7 8">
    <name type="scientific">Paraburkholderia lycopersici</name>
    <dbReference type="NCBI Taxonomy" id="416944"/>
    <lineage>
        <taxon>Bacteria</taxon>
        <taxon>Pseudomonadati</taxon>
        <taxon>Pseudomonadota</taxon>
        <taxon>Betaproteobacteria</taxon>
        <taxon>Burkholderiales</taxon>
        <taxon>Burkholderiaceae</taxon>
        <taxon>Paraburkholderia</taxon>
    </lineage>
</organism>
<feature type="transmembrane region" description="Helical" evidence="6">
    <location>
        <begin position="89"/>
        <end position="106"/>
    </location>
</feature>
<evidence type="ECO:0000313" key="7">
    <source>
        <dbReference type="EMBL" id="SDB82295.1"/>
    </source>
</evidence>
<keyword evidence="4 6" id="KW-1133">Transmembrane helix</keyword>
<keyword evidence="2" id="KW-1003">Cell membrane</keyword>
<sequence>MNKVQASLSKIELLAVYFSYVVRYIYPLILVPYYGRVLGSSGYAVVLAGMSLSSTIWLCVDFGFSTIGGRDIVHTESTGERDAIFRNQVTARLLLCIPGVIIGAIAACRSEIISSVAGVSFFVVVGGLLNAFNLGWYFTSTGRPRTSVMIEMLGLLLSLTLLFSFIRKPADIDRVFPVIFASNLAQTALAYWLVRKEYTGVIAPLRAAVNLVKRSSTIFIYSGTAVLVLAASTYILSLLASPSDVSAFGLSERLVSAALSIMAPASQILAPKVMYLVTRNEARANLIARRTFAIFFLGAIAGVIVTELFSEWIIPLLFGPEFRHAIPILNIMILVVPLAVCTRVLGMYFLIPRKLEKLLAWSGVVGAVVNLAAAIPLASYWGAAGMVMARLLAEGSLVAMLVIGSWRAGLIREILGVGEGFSWQTRFGRWLE</sequence>
<dbReference type="GO" id="GO:0005886">
    <property type="term" value="C:plasma membrane"/>
    <property type="evidence" value="ECO:0007669"/>
    <property type="project" value="UniProtKB-SubCell"/>
</dbReference>
<dbReference type="AlphaFoldDB" id="A0A1G6GKM8"/>
<name>A0A1G6GKM8_9BURK</name>
<protein>
    <submittedName>
        <fullName evidence="7">Polysaccharide transporter, PST family</fullName>
    </submittedName>
</protein>
<comment type="subcellular location">
    <subcellularLocation>
        <location evidence="1">Cell membrane</location>
        <topology evidence="1">Multi-pass membrane protein</topology>
    </subcellularLocation>
</comment>
<evidence type="ECO:0000256" key="5">
    <source>
        <dbReference type="ARBA" id="ARBA00023136"/>
    </source>
</evidence>
<feature type="transmembrane region" description="Helical" evidence="6">
    <location>
        <begin position="12"/>
        <end position="35"/>
    </location>
</feature>
<proteinExistence type="predicted"/>
<gene>
    <name evidence="7" type="ORF">SAMN05421548_10125</name>
</gene>
<feature type="transmembrane region" description="Helical" evidence="6">
    <location>
        <begin position="41"/>
        <end position="60"/>
    </location>
</feature>
<feature type="transmembrane region" description="Helical" evidence="6">
    <location>
        <begin position="148"/>
        <end position="166"/>
    </location>
</feature>
<evidence type="ECO:0000256" key="2">
    <source>
        <dbReference type="ARBA" id="ARBA00022475"/>
    </source>
</evidence>
<evidence type="ECO:0000256" key="4">
    <source>
        <dbReference type="ARBA" id="ARBA00022989"/>
    </source>
</evidence>
<feature type="transmembrane region" description="Helical" evidence="6">
    <location>
        <begin position="112"/>
        <end position="136"/>
    </location>
</feature>
<feature type="transmembrane region" description="Helical" evidence="6">
    <location>
        <begin position="358"/>
        <end position="381"/>
    </location>
</feature>
<keyword evidence="8" id="KW-1185">Reference proteome</keyword>
<evidence type="ECO:0000256" key="1">
    <source>
        <dbReference type="ARBA" id="ARBA00004651"/>
    </source>
</evidence>
<feature type="transmembrane region" description="Helical" evidence="6">
    <location>
        <begin position="387"/>
        <end position="406"/>
    </location>
</feature>
<feature type="transmembrane region" description="Helical" evidence="6">
    <location>
        <begin position="178"/>
        <end position="194"/>
    </location>
</feature>
<dbReference type="PANTHER" id="PTHR30250:SF11">
    <property type="entry name" value="O-ANTIGEN TRANSPORTER-RELATED"/>
    <property type="match status" value="1"/>
</dbReference>
<feature type="transmembrane region" description="Helical" evidence="6">
    <location>
        <begin position="253"/>
        <end position="270"/>
    </location>
</feature>
<evidence type="ECO:0000313" key="8">
    <source>
        <dbReference type="Proteomes" id="UP000198908"/>
    </source>
</evidence>
<dbReference type="Proteomes" id="UP000198908">
    <property type="component" value="Unassembled WGS sequence"/>
</dbReference>
<dbReference type="InterPro" id="IPR002797">
    <property type="entry name" value="Polysacc_synth"/>
</dbReference>
<dbReference type="InterPro" id="IPR050833">
    <property type="entry name" value="Poly_Biosynth_Transport"/>
</dbReference>
<feature type="transmembrane region" description="Helical" evidence="6">
    <location>
        <begin position="291"/>
        <end position="314"/>
    </location>
</feature>
<evidence type="ECO:0000256" key="6">
    <source>
        <dbReference type="SAM" id="Phobius"/>
    </source>
</evidence>
<feature type="transmembrane region" description="Helical" evidence="6">
    <location>
        <begin position="215"/>
        <end position="241"/>
    </location>
</feature>
<keyword evidence="3 6" id="KW-0812">Transmembrane</keyword>
<dbReference type="OrthoDB" id="8990394at2"/>
<keyword evidence="5 6" id="KW-0472">Membrane</keyword>
<dbReference type="PANTHER" id="PTHR30250">
    <property type="entry name" value="PST FAMILY PREDICTED COLANIC ACID TRANSPORTER"/>
    <property type="match status" value="1"/>
</dbReference>
<dbReference type="EMBL" id="FMYQ01000001">
    <property type="protein sequence ID" value="SDB82295.1"/>
    <property type="molecule type" value="Genomic_DNA"/>
</dbReference>
<accession>A0A1G6GKM8</accession>
<dbReference type="Pfam" id="PF01943">
    <property type="entry name" value="Polysacc_synt"/>
    <property type="match status" value="1"/>
</dbReference>
<dbReference type="RefSeq" id="WP_091992889.1">
    <property type="nucleotide sequence ID" value="NZ_FMYQ01000001.1"/>
</dbReference>
<feature type="transmembrane region" description="Helical" evidence="6">
    <location>
        <begin position="326"/>
        <end position="351"/>
    </location>
</feature>
<evidence type="ECO:0000256" key="3">
    <source>
        <dbReference type="ARBA" id="ARBA00022692"/>
    </source>
</evidence>